<dbReference type="InterPro" id="IPR051908">
    <property type="entry name" value="Ribosomal_N-acetyltransferase"/>
</dbReference>
<comment type="caution">
    <text evidence="2">The sequence shown here is derived from an EMBL/GenBank/DDBJ whole genome shotgun (WGS) entry which is preliminary data.</text>
</comment>
<reference evidence="3" key="1">
    <citation type="submission" date="2018-12" db="EMBL/GenBank/DDBJ databases">
        <title>Tengunoibacter tsumagoiensis gen. nov., sp. nov., Dictyobacter kobayashii sp. nov., D. alpinus sp. nov., and D. joshuensis sp. nov. and description of Dictyobacteraceae fam. nov. within the order Ktedonobacterales isolated from Tengu-no-mugimeshi.</title>
        <authorList>
            <person name="Wang C.M."/>
            <person name="Zheng Y."/>
            <person name="Sakai Y."/>
            <person name="Toyoda A."/>
            <person name="Minakuchi Y."/>
            <person name="Abe K."/>
            <person name="Yokota A."/>
            <person name="Yabe S."/>
        </authorList>
    </citation>
    <scope>NUCLEOTIDE SEQUENCE [LARGE SCALE GENOMIC DNA]</scope>
    <source>
        <strain evidence="3">Uno3</strain>
    </source>
</reference>
<dbReference type="EMBL" id="BIFR01000001">
    <property type="protein sequence ID" value="GCE12469.1"/>
    <property type="molecule type" value="Genomic_DNA"/>
</dbReference>
<gene>
    <name evidence="2" type="ORF">KTT_23280</name>
</gene>
<dbReference type="GO" id="GO:0008999">
    <property type="term" value="F:protein-N-terminal-alanine acetyltransferase activity"/>
    <property type="evidence" value="ECO:0007669"/>
    <property type="project" value="TreeGrafter"/>
</dbReference>
<proteinExistence type="predicted"/>
<feature type="domain" description="N-acetyltransferase" evidence="1">
    <location>
        <begin position="7"/>
        <end position="44"/>
    </location>
</feature>
<keyword evidence="3" id="KW-1185">Reference proteome</keyword>
<name>A0A402A082_9CHLR</name>
<dbReference type="PANTHER" id="PTHR43441:SF11">
    <property type="entry name" value="RIBOSOMAL-PROTEIN-SERINE ACETYLTRANSFERASE"/>
    <property type="match status" value="1"/>
</dbReference>
<dbReference type="RefSeq" id="WP_126580085.1">
    <property type="nucleotide sequence ID" value="NZ_BIFR01000001.1"/>
</dbReference>
<evidence type="ECO:0000313" key="2">
    <source>
        <dbReference type="EMBL" id="GCE12469.1"/>
    </source>
</evidence>
<dbReference type="SUPFAM" id="SSF55729">
    <property type="entry name" value="Acyl-CoA N-acyltransferases (Nat)"/>
    <property type="match status" value="1"/>
</dbReference>
<evidence type="ECO:0000313" key="3">
    <source>
        <dbReference type="Proteomes" id="UP000287352"/>
    </source>
</evidence>
<dbReference type="OrthoDB" id="9785602at2"/>
<organism evidence="2 3">
    <name type="scientific">Tengunoibacter tsumagoiensis</name>
    <dbReference type="NCBI Taxonomy" id="2014871"/>
    <lineage>
        <taxon>Bacteria</taxon>
        <taxon>Bacillati</taxon>
        <taxon>Chloroflexota</taxon>
        <taxon>Ktedonobacteria</taxon>
        <taxon>Ktedonobacterales</taxon>
        <taxon>Dictyobacteraceae</taxon>
        <taxon>Tengunoibacter</taxon>
    </lineage>
</organism>
<dbReference type="AlphaFoldDB" id="A0A402A082"/>
<dbReference type="Gene3D" id="3.40.630.30">
    <property type="match status" value="1"/>
</dbReference>
<accession>A0A402A082</accession>
<dbReference type="Proteomes" id="UP000287352">
    <property type="component" value="Unassembled WGS sequence"/>
</dbReference>
<evidence type="ECO:0000259" key="1">
    <source>
        <dbReference type="Pfam" id="PF13302"/>
    </source>
</evidence>
<sequence>MSEALNLNAFLFFAFHQPNLNRIEAYCLNENDGSARVLEKVGMQLEGIARQRLFCKGSYHSVKTYALLKED</sequence>
<dbReference type="GO" id="GO:1990189">
    <property type="term" value="F:protein N-terminal-serine acetyltransferase activity"/>
    <property type="evidence" value="ECO:0007669"/>
    <property type="project" value="TreeGrafter"/>
</dbReference>
<dbReference type="InterPro" id="IPR016181">
    <property type="entry name" value="Acyl_CoA_acyltransferase"/>
</dbReference>
<dbReference type="InterPro" id="IPR000182">
    <property type="entry name" value="GNAT_dom"/>
</dbReference>
<dbReference type="GO" id="GO:0005737">
    <property type="term" value="C:cytoplasm"/>
    <property type="evidence" value="ECO:0007669"/>
    <property type="project" value="TreeGrafter"/>
</dbReference>
<dbReference type="Pfam" id="PF13302">
    <property type="entry name" value="Acetyltransf_3"/>
    <property type="match status" value="1"/>
</dbReference>
<protein>
    <recommendedName>
        <fullName evidence="1">N-acetyltransferase domain-containing protein</fullName>
    </recommendedName>
</protein>
<dbReference type="PANTHER" id="PTHR43441">
    <property type="entry name" value="RIBOSOMAL-PROTEIN-SERINE ACETYLTRANSFERASE"/>
    <property type="match status" value="1"/>
</dbReference>